<feature type="binding site" evidence="11">
    <location>
        <position position="76"/>
    </location>
    <ligand>
        <name>UMP</name>
        <dbReference type="ChEBI" id="CHEBI:57865"/>
    </ligand>
</feature>
<feature type="domain" description="Aspartate/glutamate/uridylate kinase" evidence="12">
    <location>
        <begin position="10"/>
        <end position="218"/>
    </location>
</feature>
<dbReference type="SUPFAM" id="SSF53633">
    <property type="entry name" value="Carbamate kinase-like"/>
    <property type="match status" value="1"/>
</dbReference>
<dbReference type="STRING" id="1121391.SAMN02745206_02144"/>
<evidence type="ECO:0000256" key="10">
    <source>
        <dbReference type="ARBA" id="ARBA00047767"/>
    </source>
</evidence>
<dbReference type="FunFam" id="3.40.1160.10:FF:000001">
    <property type="entry name" value="Uridylate kinase"/>
    <property type="match status" value="1"/>
</dbReference>
<dbReference type="CDD" id="cd04254">
    <property type="entry name" value="AAK_UMPK-PyrH-Ec"/>
    <property type="match status" value="1"/>
</dbReference>
<keyword evidence="9 11" id="KW-0665">Pyrimidine biosynthesis</keyword>
<feature type="binding site" evidence="11">
    <location>
        <position position="173"/>
    </location>
    <ligand>
        <name>ATP</name>
        <dbReference type="ChEBI" id="CHEBI:30616"/>
    </ligand>
</feature>
<feature type="binding site" evidence="11">
    <location>
        <begin position="14"/>
        <end position="17"/>
    </location>
    <ligand>
        <name>ATP</name>
        <dbReference type="ChEBI" id="CHEBI:30616"/>
    </ligand>
</feature>
<keyword evidence="14" id="KW-1185">Reference proteome</keyword>
<dbReference type="EMBL" id="FQVB01000019">
    <property type="protein sequence ID" value="SHF51090.1"/>
    <property type="molecule type" value="Genomic_DNA"/>
</dbReference>
<evidence type="ECO:0000256" key="11">
    <source>
        <dbReference type="HAMAP-Rule" id="MF_01220"/>
    </source>
</evidence>
<dbReference type="GO" id="GO:0005524">
    <property type="term" value="F:ATP binding"/>
    <property type="evidence" value="ECO:0007669"/>
    <property type="project" value="UniProtKB-KW"/>
</dbReference>
<dbReference type="Proteomes" id="UP000184076">
    <property type="component" value="Unassembled WGS sequence"/>
</dbReference>
<comment type="function">
    <text evidence="11">Catalyzes the reversible phosphorylation of UMP to UDP.</text>
</comment>
<dbReference type="GO" id="GO:0006225">
    <property type="term" value="P:UDP biosynthetic process"/>
    <property type="evidence" value="ECO:0007669"/>
    <property type="project" value="TreeGrafter"/>
</dbReference>
<evidence type="ECO:0000256" key="9">
    <source>
        <dbReference type="ARBA" id="ARBA00022975"/>
    </source>
</evidence>
<keyword evidence="7 11" id="KW-0418">Kinase</keyword>
<evidence type="ECO:0000256" key="3">
    <source>
        <dbReference type="ARBA" id="ARBA00007614"/>
    </source>
</evidence>
<keyword evidence="4 11" id="KW-0963">Cytoplasm</keyword>
<dbReference type="RefSeq" id="WP_073039156.1">
    <property type="nucleotide sequence ID" value="NZ_FQVB01000019.1"/>
</dbReference>
<evidence type="ECO:0000256" key="4">
    <source>
        <dbReference type="ARBA" id="ARBA00022490"/>
    </source>
</evidence>
<dbReference type="UniPathway" id="UPA00159">
    <property type="reaction ID" value="UER00275"/>
</dbReference>
<proteinExistence type="inferred from homology"/>
<feature type="binding site" evidence="11">
    <location>
        <position position="164"/>
    </location>
    <ligand>
        <name>ATP</name>
        <dbReference type="ChEBI" id="CHEBI:30616"/>
    </ligand>
</feature>
<keyword evidence="8 11" id="KW-0067">ATP-binding</keyword>
<evidence type="ECO:0000256" key="6">
    <source>
        <dbReference type="ARBA" id="ARBA00022741"/>
    </source>
</evidence>
<dbReference type="InterPro" id="IPR036393">
    <property type="entry name" value="AceGlu_kinase-like_sf"/>
</dbReference>
<feature type="binding site" evidence="11">
    <location>
        <position position="57"/>
    </location>
    <ligand>
        <name>ATP</name>
        <dbReference type="ChEBI" id="CHEBI:30616"/>
    </ligand>
</feature>
<evidence type="ECO:0000259" key="12">
    <source>
        <dbReference type="Pfam" id="PF00696"/>
    </source>
</evidence>
<protein>
    <recommendedName>
        <fullName evidence="11">Uridylate kinase</fullName>
        <shortName evidence="11">UK</shortName>
        <ecNumber evidence="11">2.7.4.22</ecNumber>
    </recommendedName>
    <alternativeName>
        <fullName evidence="11">Uridine monophosphate kinase</fullName>
        <shortName evidence="11">UMP kinase</shortName>
        <shortName evidence="11">UMPK</shortName>
    </alternativeName>
</protein>
<dbReference type="PANTHER" id="PTHR42833">
    <property type="entry name" value="URIDYLATE KINASE"/>
    <property type="match status" value="1"/>
</dbReference>
<reference evidence="14" key="1">
    <citation type="submission" date="2016-11" db="EMBL/GenBank/DDBJ databases">
        <authorList>
            <person name="Varghese N."/>
            <person name="Submissions S."/>
        </authorList>
    </citation>
    <scope>NUCLEOTIDE SEQUENCE [LARGE SCALE GENOMIC DNA]</scope>
    <source>
        <strain evidence="14">DSM 9756</strain>
    </source>
</reference>
<dbReference type="EC" id="2.7.4.22" evidence="11"/>
<dbReference type="Pfam" id="PF00696">
    <property type="entry name" value="AA_kinase"/>
    <property type="match status" value="1"/>
</dbReference>
<dbReference type="NCBIfam" id="TIGR02075">
    <property type="entry name" value="pyrH_bact"/>
    <property type="match status" value="1"/>
</dbReference>
<evidence type="ECO:0000256" key="8">
    <source>
        <dbReference type="ARBA" id="ARBA00022840"/>
    </source>
</evidence>
<feature type="binding site" evidence="11">
    <location>
        <begin position="137"/>
        <end position="144"/>
    </location>
    <ligand>
        <name>UMP</name>
        <dbReference type="ChEBI" id="CHEBI:57865"/>
    </ligand>
</feature>
<comment type="subcellular location">
    <subcellularLocation>
        <location evidence="1 11">Cytoplasm</location>
    </subcellularLocation>
</comment>
<name>A0A1M5C8V1_9BACT</name>
<dbReference type="InterPro" id="IPR011817">
    <property type="entry name" value="Uridylate_kinase"/>
</dbReference>
<comment type="catalytic activity">
    <reaction evidence="10 11">
        <text>UMP + ATP = UDP + ADP</text>
        <dbReference type="Rhea" id="RHEA:24400"/>
        <dbReference type="ChEBI" id="CHEBI:30616"/>
        <dbReference type="ChEBI" id="CHEBI:57865"/>
        <dbReference type="ChEBI" id="CHEBI:58223"/>
        <dbReference type="ChEBI" id="CHEBI:456216"/>
        <dbReference type="EC" id="2.7.4.22"/>
    </reaction>
</comment>
<dbReference type="GO" id="GO:0033862">
    <property type="term" value="F:UMP kinase activity"/>
    <property type="evidence" value="ECO:0007669"/>
    <property type="project" value="UniProtKB-EC"/>
</dbReference>
<evidence type="ECO:0000313" key="14">
    <source>
        <dbReference type="Proteomes" id="UP000184076"/>
    </source>
</evidence>
<feature type="binding site" evidence="11">
    <location>
        <position position="170"/>
    </location>
    <ligand>
        <name>ATP</name>
        <dbReference type="ChEBI" id="CHEBI:30616"/>
    </ligand>
</feature>
<accession>A0A1M5C8V1</accession>
<dbReference type="OrthoDB" id="9807458at2"/>
<dbReference type="InterPro" id="IPR001048">
    <property type="entry name" value="Asp/Glu/Uridylate_kinase"/>
</dbReference>
<evidence type="ECO:0000256" key="5">
    <source>
        <dbReference type="ARBA" id="ARBA00022679"/>
    </source>
</evidence>
<sequence length="245" mass="26560">MAKDAPIYRRVLLKLSGEALMGDGNYGIEPRVIEEIAEEIAQVHHLGVEMALVIGGGNIFRGVSAASKGMDRATADYMGMLATVMNALALQQALEKRGVTTRVQSAIDMKEVAEPYIRRRAIRHLEKGRIVIFAAGTGLPFFTTDTAAALRAVEIGASVLLKATKVDGVYDSDPMKDSKARKYDRVTFTEVLQKNLKVMDATAISMARDHNLPVIVFNLRKSGNIRKVIMGKTVGTLVEGGADAE</sequence>
<dbReference type="InterPro" id="IPR015963">
    <property type="entry name" value="Uridylate_kinase_bac"/>
</dbReference>
<gene>
    <name evidence="11" type="primary">pyrH</name>
    <name evidence="13" type="ORF">SAMN02745206_02144</name>
</gene>
<comment type="subunit">
    <text evidence="11">Homohexamer.</text>
</comment>
<dbReference type="GO" id="GO:0005737">
    <property type="term" value="C:cytoplasm"/>
    <property type="evidence" value="ECO:0007669"/>
    <property type="project" value="UniProtKB-SubCell"/>
</dbReference>
<dbReference type="GO" id="GO:0044210">
    <property type="term" value="P:'de novo' CTP biosynthetic process"/>
    <property type="evidence" value="ECO:0007669"/>
    <property type="project" value="UniProtKB-UniRule"/>
</dbReference>
<evidence type="ECO:0000256" key="1">
    <source>
        <dbReference type="ARBA" id="ARBA00004496"/>
    </source>
</evidence>
<comment type="similarity">
    <text evidence="3 11">Belongs to the UMP kinase family.</text>
</comment>
<dbReference type="PIRSF" id="PIRSF005650">
    <property type="entry name" value="Uridylate_kin"/>
    <property type="match status" value="1"/>
</dbReference>
<comment type="caution">
    <text evidence="11">Lacks conserved residue(s) required for the propagation of feature annotation.</text>
</comment>
<feature type="binding site" evidence="11">
    <location>
        <position position="56"/>
    </location>
    <ligand>
        <name>UMP</name>
        <dbReference type="ChEBI" id="CHEBI:57865"/>
    </ligand>
</feature>
<organism evidence="13 14">
    <name type="scientific">Desulfacinum infernum DSM 9756</name>
    <dbReference type="NCBI Taxonomy" id="1121391"/>
    <lineage>
        <taxon>Bacteria</taxon>
        <taxon>Pseudomonadati</taxon>
        <taxon>Thermodesulfobacteriota</taxon>
        <taxon>Syntrophobacteria</taxon>
        <taxon>Syntrophobacterales</taxon>
        <taxon>Syntrophobacteraceae</taxon>
        <taxon>Desulfacinum</taxon>
    </lineage>
</organism>
<dbReference type="PANTHER" id="PTHR42833:SF4">
    <property type="entry name" value="URIDYLATE KINASE PUMPKIN, CHLOROPLASTIC"/>
    <property type="match status" value="1"/>
</dbReference>
<evidence type="ECO:0000256" key="7">
    <source>
        <dbReference type="ARBA" id="ARBA00022777"/>
    </source>
</evidence>
<evidence type="ECO:0000256" key="2">
    <source>
        <dbReference type="ARBA" id="ARBA00004791"/>
    </source>
</evidence>
<keyword evidence="5 11" id="KW-0808">Transferase</keyword>
<comment type="pathway">
    <text evidence="2 11">Pyrimidine metabolism; CTP biosynthesis via de novo pathway; UDP from UMP (UMPK route): step 1/1.</text>
</comment>
<comment type="activity regulation">
    <text evidence="11">Inhibited by UTP.</text>
</comment>
<dbReference type="AlphaFoldDB" id="A0A1M5C8V1"/>
<keyword evidence="6 11" id="KW-0547">Nucleotide-binding</keyword>
<evidence type="ECO:0000313" key="13">
    <source>
        <dbReference type="EMBL" id="SHF51090.1"/>
    </source>
</evidence>
<feature type="binding site" evidence="11">
    <location>
        <position position="61"/>
    </location>
    <ligand>
        <name>ATP</name>
        <dbReference type="ChEBI" id="CHEBI:30616"/>
    </ligand>
</feature>
<dbReference type="HAMAP" id="MF_01220_B">
    <property type="entry name" value="PyrH_B"/>
    <property type="match status" value="1"/>
</dbReference>
<dbReference type="Gene3D" id="3.40.1160.10">
    <property type="entry name" value="Acetylglutamate kinase-like"/>
    <property type="match status" value="1"/>
</dbReference>